<dbReference type="EMBL" id="WIGM01001030">
    <property type="protein sequence ID" value="KAF6806315.1"/>
    <property type="molecule type" value="Genomic_DNA"/>
</dbReference>
<evidence type="ECO:0000313" key="3">
    <source>
        <dbReference type="Proteomes" id="UP000639643"/>
    </source>
</evidence>
<name>A0A8H6MS89_9PEZI</name>
<proteinExistence type="predicted"/>
<sequence>MTDQKQVQKLHKSLCKKVQSKGPRIWSLWKSLNQEQRTAYVLAAGRDGPVLQHPVDPSMRAASACVPEWNLRDLTSPGREEHLMELLRYRGLTDLIDQYRCAMYEHLADGLGDHEYVKDAMASRGLRYDVVDRDTQASGYYCFVDSDMYGMYISPTSGMVSGLQMFIGTGNAVPRDVGKLVLTRQMYFFERLNNIVDDLLAGRPQQRTGSAAGDRVLRGRQQTTIGGPAASNNLVLRGRPQETAAAAAAAAPAPVEAPVELDPLLLALDRKSSLDAHLAVLSSNPTLLAYEVESWFSSRPELVADERGRSLRKDVDKQTNGAVLDTLHNAVRGAAAWAYLTTLLERAESKDTDGVHKSILLQEISNVAHHELARAQAALRRHVSKESRWFKRVSNAYDAVGNARITAKGKIEELEHSDPQLYCMLRLCHQDTTAAKAGDWLKKLADLHRARPVEREKLSEAELGALAELSAVLGFIQDLSRKISLPPLSRKKCQLFVSGSQELEKEMNELKRQLDLGEYAVPVSKLSEPGMAEGALNALDEFVVEKAGTKLGFLYQDLIEDCFSYLQKQYDENKTKTGKEWTPLPLPAREPREKLVEQRAERHAARASPVSDYEITPRPKDSGDAVSPAGLEAFKASPTTAKLFESLLGQTDPVSWTAFKDAMAELKFSVVSKDGFVFTFVAPESMGAAAKKPIAVSRPYKDQMAGPAALILAQRLRRSFLQ</sequence>
<gene>
    <name evidence="2" type="ORF">CMUS01_14397</name>
</gene>
<dbReference type="AlphaFoldDB" id="A0A8H6MS89"/>
<evidence type="ECO:0000256" key="1">
    <source>
        <dbReference type="SAM" id="MobiDB-lite"/>
    </source>
</evidence>
<comment type="caution">
    <text evidence="2">The sequence shown here is derived from an EMBL/GenBank/DDBJ whole genome shotgun (WGS) entry which is preliminary data.</text>
</comment>
<keyword evidence="3" id="KW-1185">Reference proteome</keyword>
<feature type="region of interest" description="Disordered" evidence="1">
    <location>
        <begin position="602"/>
        <end position="624"/>
    </location>
</feature>
<protein>
    <submittedName>
        <fullName evidence="2">Ipa protein</fullName>
    </submittedName>
</protein>
<feature type="region of interest" description="Disordered" evidence="1">
    <location>
        <begin position="205"/>
        <end position="232"/>
    </location>
</feature>
<dbReference type="Proteomes" id="UP000639643">
    <property type="component" value="Unassembled WGS sequence"/>
</dbReference>
<evidence type="ECO:0000313" key="2">
    <source>
        <dbReference type="EMBL" id="KAF6806315.1"/>
    </source>
</evidence>
<organism evidence="2 3">
    <name type="scientific">Colletotrichum musicola</name>
    <dbReference type="NCBI Taxonomy" id="2175873"/>
    <lineage>
        <taxon>Eukaryota</taxon>
        <taxon>Fungi</taxon>
        <taxon>Dikarya</taxon>
        <taxon>Ascomycota</taxon>
        <taxon>Pezizomycotina</taxon>
        <taxon>Sordariomycetes</taxon>
        <taxon>Hypocreomycetidae</taxon>
        <taxon>Glomerellales</taxon>
        <taxon>Glomerellaceae</taxon>
        <taxon>Colletotrichum</taxon>
        <taxon>Colletotrichum orchidearum species complex</taxon>
    </lineage>
</organism>
<feature type="compositionally biased region" description="Polar residues" evidence="1">
    <location>
        <begin position="220"/>
        <end position="232"/>
    </location>
</feature>
<dbReference type="PANTHER" id="PTHR40788">
    <property type="entry name" value="CLR5 DOMAIN-CONTAINING PROTEIN-RELATED"/>
    <property type="match status" value="1"/>
</dbReference>
<dbReference type="PANTHER" id="PTHR40788:SF1">
    <property type="entry name" value="IPA PROTEIN"/>
    <property type="match status" value="1"/>
</dbReference>
<dbReference type="OrthoDB" id="2922289at2759"/>
<accession>A0A8H6MS89</accession>
<reference evidence="2" key="1">
    <citation type="journal article" date="2020" name="Phytopathology">
        <title>Genome Sequence Resources of Colletotrichum truncatum, C. plurivorum, C. musicola, and C. sojae: Four Species Pathogenic to Soybean (Glycine max).</title>
        <authorList>
            <person name="Rogerio F."/>
            <person name="Boufleur T.R."/>
            <person name="Ciampi-Guillardi M."/>
            <person name="Sukno S.A."/>
            <person name="Thon M.R."/>
            <person name="Massola Junior N.S."/>
            <person name="Baroncelli R."/>
        </authorList>
    </citation>
    <scope>NUCLEOTIDE SEQUENCE</scope>
    <source>
        <strain evidence="2">LFN0074</strain>
    </source>
</reference>